<dbReference type="SUPFAM" id="SSF64182">
    <property type="entry name" value="DHH phosphoesterases"/>
    <property type="match status" value="1"/>
</dbReference>
<dbReference type="GO" id="GO:0004527">
    <property type="term" value="F:exonuclease activity"/>
    <property type="evidence" value="ECO:0007669"/>
    <property type="project" value="UniProtKB-KW"/>
</dbReference>
<dbReference type="InterPro" id="IPR038763">
    <property type="entry name" value="DHH_sf"/>
</dbReference>
<evidence type="ECO:0000256" key="4">
    <source>
        <dbReference type="ARBA" id="ARBA00022839"/>
    </source>
</evidence>
<dbReference type="InterPro" id="IPR001667">
    <property type="entry name" value="DDH_dom"/>
</dbReference>
<keyword evidence="4 7" id="KW-0269">Exonuclease</keyword>
<evidence type="ECO:0000259" key="6">
    <source>
        <dbReference type="Pfam" id="PF17768"/>
    </source>
</evidence>
<evidence type="ECO:0000256" key="2">
    <source>
        <dbReference type="ARBA" id="ARBA00022722"/>
    </source>
</evidence>
<keyword evidence="3" id="KW-0378">Hydrolase</keyword>
<dbReference type="EMBL" id="BK032687">
    <property type="protein sequence ID" value="DAF55137.1"/>
    <property type="molecule type" value="Genomic_DNA"/>
</dbReference>
<dbReference type="Pfam" id="PF17768">
    <property type="entry name" value="RecJ_OB"/>
    <property type="match status" value="1"/>
</dbReference>
<dbReference type="InterPro" id="IPR051673">
    <property type="entry name" value="SSDNA_exonuclease_RecJ"/>
</dbReference>
<feature type="domain" description="RecJ OB" evidence="6">
    <location>
        <begin position="479"/>
        <end position="571"/>
    </location>
</feature>
<dbReference type="Gene3D" id="2.40.50.460">
    <property type="match status" value="1"/>
</dbReference>
<organism evidence="7">
    <name type="scientific">Siphoviridae sp. ctZHD14</name>
    <dbReference type="NCBI Taxonomy" id="2827891"/>
    <lineage>
        <taxon>Viruses</taxon>
        <taxon>Duplodnaviria</taxon>
        <taxon>Heunggongvirae</taxon>
        <taxon>Uroviricota</taxon>
        <taxon>Caudoviricetes</taxon>
    </lineage>
</organism>
<dbReference type="Pfam" id="PF01368">
    <property type="entry name" value="DHH"/>
    <property type="match status" value="1"/>
</dbReference>
<protein>
    <submittedName>
        <fullName evidence="7">Single-stranded-DNA-specific exonuclease RecJ</fullName>
    </submittedName>
</protein>
<evidence type="ECO:0000259" key="5">
    <source>
        <dbReference type="Pfam" id="PF01368"/>
    </source>
</evidence>
<accession>A0A8S5SVV9</accession>
<dbReference type="Gene3D" id="3.90.1640.30">
    <property type="match status" value="1"/>
</dbReference>
<evidence type="ECO:0000256" key="1">
    <source>
        <dbReference type="ARBA" id="ARBA00005915"/>
    </source>
</evidence>
<comment type="similarity">
    <text evidence="1">Belongs to the RecJ family.</text>
</comment>
<dbReference type="PANTHER" id="PTHR30255:SF2">
    <property type="entry name" value="SINGLE-STRANDED-DNA-SPECIFIC EXONUCLEASE RECJ"/>
    <property type="match status" value="1"/>
</dbReference>
<dbReference type="InterPro" id="IPR041122">
    <property type="entry name" value="RecJ_OB"/>
</dbReference>
<proteinExistence type="inferred from homology"/>
<evidence type="ECO:0000256" key="3">
    <source>
        <dbReference type="ARBA" id="ARBA00022801"/>
    </source>
</evidence>
<dbReference type="PANTHER" id="PTHR30255">
    <property type="entry name" value="SINGLE-STRANDED-DNA-SPECIFIC EXONUCLEASE RECJ"/>
    <property type="match status" value="1"/>
</dbReference>
<sequence>MIGIRYKLYKEINPLLSAKQQVLYNRGIPVEEQSHWLNASWEDINDWRLLDNMELAVEKIIKQGVGNEKATVILQDCDVDGINSTSILINYLGMVSPSFVKKYVTAAYHEGKQHGLSDIMDEIPEETELIIIPDAGTNDTVYCKELAEKGIDIVILDHHESDIENPYATIVNPQMCDYPNKSLVGAGVTWQFCRAADELCGYDYANDLLDLCALGQIGDMSDYRIPEVRAIVNLGLNNIKNKFFQYIVDKREYSLNKKNGVNYFSVAFYVVSLINAVCRSGTVEEKKLVLNAFLDGMCESVVPSSKRGHKGEPVLLYEEAYLVAERAKRRQTEEQDSAMDYFRKQIADKDLTQNAMLFLVDEDKVVRPEIKGLIANKIQAEYQHPTAVVSKNENGELTGSIRNYGLSVNQDLKGTLESTGLDIHVAGHSNAAGLIISPGVLGDLNSAMNKIYKDIDQTPTYWVDYIWNVRDPFYNQVFALGGLDIYGQNIQESLVCLENVPLSASNVTLMGLAKGHPTLKIKVNGVDIIKFHSSEEEYEEFISPGTTITLIAKPALNEWNGNVSPQLLIEDFELSEKVVDDNTEEWVF</sequence>
<feature type="domain" description="DDH" evidence="5">
    <location>
        <begin position="72"/>
        <end position="215"/>
    </location>
</feature>
<keyword evidence="2" id="KW-0540">Nuclease</keyword>
<name>A0A8S5SVV9_9CAUD</name>
<evidence type="ECO:0000313" key="7">
    <source>
        <dbReference type="EMBL" id="DAF55137.1"/>
    </source>
</evidence>
<reference evidence="7" key="1">
    <citation type="journal article" date="2021" name="Proc. Natl. Acad. Sci. U.S.A.">
        <title>A Catalog of Tens of Thousands of Viruses from Human Metagenomes Reveals Hidden Associations with Chronic Diseases.</title>
        <authorList>
            <person name="Tisza M.J."/>
            <person name="Buck C.B."/>
        </authorList>
    </citation>
    <scope>NUCLEOTIDE SEQUENCE</scope>
    <source>
        <strain evidence="7">CtZHD14</strain>
    </source>
</reference>